<keyword evidence="2" id="KW-0520">NAD</keyword>
<reference evidence="6 7" key="1">
    <citation type="journal article" date="2014" name="Int. J. Syst. Evol. Microbiol.">
        <title>Complete genome sequence of Corynebacterium casei LMG S-19264T (=DSM 44701T), isolated from a smear-ripened cheese.</title>
        <authorList>
            <consortium name="US DOE Joint Genome Institute (JGI-PGF)"/>
            <person name="Walter F."/>
            <person name="Albersmeier A."/>
            <person name="Kalinowski J."/>
            <person name="Ruckert C."/>
        </authorList>
    </citation>
    <scope>NUCLEOTIDE SEQUENCE [LARGE SCALE GENOMIC DNA]</scope>
    <source>
        <strain evidence="6 7">CGMCC 1.16330</strain>
    </source>
</reference>
<dbReference type="InterPro" id="IPR006139">
    <property type="entry name" value="D-isomer_2_OHA_DH_cat_dom"/>
</dbReference>
<comment type="caution">
    <text evidence="6">The sequence shown here is derived from an EMBL/GenBank/DDBJ whole genome shotgun (WGS) entry which is preliminary data.</text>
</comment>
<dbReference type="PANTHER" id="PTHR10996:SF178">
    <property type="entry name" value="2-HYDROXYACID DEHYDROGENASE YGL185C-RELATED"/>
    <property type="match status" value="1"/>
</dbReference>
<dbReference type="PROSITE" id="PS00671">
    <property type="entry name" value="D_2_HYDROXYACID_DH_3"/>
    <property type="match status" value="1"/>
</dbReference>
<dbReference type="GO" id="GO:0016618">
    <property type="term" value="F:hydroxypyruvate reductase [NAD(P)H] activity"/>
    <property type="evidence" value="ECO:0007669"/>
    <property type="project" value="TreeGrafter"/>
</dbReference>
<evidence type="ECO:0000259" key="4">
    <source>
        <dbReference type="Pfam" id="PF00389"/>
    </source>
</evidence>
<dbReference type="Pfam" id="PF02826">
    <property type="entry name" value="2-Hacid_dh_C"/>
    <property type="match status" value="1"/>
</dbReference>
<dbReference type="EMBL" id="BMKS01000002">
    <property type="protein sequence ID" value="GGG23335.1"/>
    <property type="molecule type" value="Genomic_DNA"/>
</dbReference>
<sequence>MRVALTDPIEPAGEAILREAGHETLLPQGSGPEALRALCAGADAVVVRQKLPDDLLDHAPRLLAAVRHGVGVDMIPVADCTARGVVVANVPGANADAVAEFVVAQMLAAARNAQAMHAALLADGWGAARGRSEAATELRGRTLGIVGVGAIGTRLAEIAAHGFRMNVLGNRRNPQALPPFVAYAELPRLFAESDYIALTCPLTPETRGLASAAMIARMKPGAWLLNVARGPVIEEAALLAALREGRIGAALDVFWQQPLAPDHPLRALPNVLLTPHVAGLTRESVAAMSTVACEEVVRILRGDRPRNFVNPDCWEASRARRRALGHL</sequence>
<evidence type="ECO:0000256" key="1">
    <source>
        <dbReference type="ARBA" id="ARBA00023002"/>
    </source>
</evidence>
<dbReference type="InterPro" id="IPR036291">
    <property type="entry name" value="NAD(P)-bd_dom_sf"/>
</dbReference>
<feature type="domain" description="D-isomer specific 2-hydroxyacid dehydrogenase NAD-binding" evidence="5">
    <location>
        <begin position="103"/>
        <end position="278"/>
    </location>
</feature>
<comment type="similarity">
    <text evidence="3">Belongs to the D-isomer specific 2-hydroxyacid dehydrogenase family.</text>
</comment>
<keyword evidence="1 3" id="KW-0560">Oxidoreductase</keyword>
<evidence type="ECO:0000313" key="6">
    <source>
        <dbReference type="EMBL" id="GGG23335.1"/>
    </source>
</evidence>
<gene>
    <name evidence="6" type="ORF">GCM10010964_09380</name>
</gene>
<dbReference type="SUPFAM" id="SSF51735">
    <property type="entry name" value="NAD(P)-binding Rossmann-fold domains"/>
    <property type="match status" value="1"/>
</dbReference>
<keyword evidence="7" id="KW-1185">Reference proteome</keyword>
<evidence type="ECO:0000313" key="7">
    <source>
        <dbReference type="Proteomes" id="UP000597507"/>
    </source>
</evidence>
<dbReference type="SUPFAM" id="SSF52283">
    <property type="entry name" value="Formate/glycerate dehydrogenase catalytic domain-like"/>
    <property type="match status" value="1"/>
</dbReference>
<dbReference type="GO" id="GO:0030267">
    <property type="term" value="F:glyoxylate reductase (NADPH) activity"/>
    <property type="evidence" value="ECO:0007669"/>
    <property type="project" value="TreeGrafter"/>
</dbReference>
<dbReference type="InterPro" id="IPR050223">
    <property type="entry name" value="D-isomer_2-hydroxyacid_DH"/>
</dbReference>
<dbReference type="InterPro" id="IPR029753">
    <property type="entry name" value="D-isomer_DH_CS"/>
</dbReference>
<dbReference type="GO" id="GO:0051287">
    <property type="term" value="F:NAD binding"/>
    <property type="evidence" value="ECO:0007669"/>
    <property type="project" value="InterPro"/>
</dbReference>
<evidence type="ECO:0000256" key="3">
    <source>
        <dbReference type="RuleBase" id="RU003719"/>
    </source>
</evidence>
<accession>A0A8J3EB55</accession>
<name>A0A8J3EB55_9PROT</name>
<dbReference type="CDD" id="cd12173">
    <property type="entry name" value="PGDH_4"/>
    <property type="match status" value="1"/>
</dbReference>
<dbReference type="Proteomes" id="UP000597507">
    <property type="component" value="Unassembled WGS sequence"/>
</dbReference>
<dbReference type="RefSeq" id="WP_188898833.1">
    <property type="nucleotide sequence ID" value="NZ_BMKS01000002.1"/>
</dbReference>
<proteinExistence type="inferred from homology"/>
<dbReference type="AlphaFoldDB" id="A0A8J3EB55"/>
<dbReference type="PANTHER" id="PTHR10996">
    <property type="entry name" value="2-HYDROXYACID DEHYDROGENASE-RELATED"/>
    <property type="match status" value="1"/>
</dbReference>
<feature type="domain" description="D-isomer specific 2-hydroxyacid dehydrogenase catalytic" evidence="4">
    <location>
        <begin position="3"/>
        <end position="310"/>
    </location>
</feature>
<dbReference type="InterPro" id="IPR006140">
    <property type="entry name" value="D-isomer_DH_NAD-bd"/>
</dbReference>
<organism evidence="6 7">
    <name type="scientific">Caldovatus sediminis</name>
    <dbReference type="NCBI Taxonomy" id="2041189"/>
    <lineage>
        <taxon>Bacteria</taxon>
        <taxon>Pseudomonadati</taxon>
        <taxon>Pseudomonadota</taxon>
        <taxon>Alphaproteobacteria</taxon>
        <taxon>Acetobacterales</taxon>
        <taxon>Roseomonadaceae</taxon>
        <taxon>Caldovatus</taxon>
    </lineage>
</organism>
<protein>
    <submittedName>
        <fullName evidence="6">Dehydrogenase</fullName>
    </submittedName>
</protein>
<dbReference type="Gene3D" id="3.40.50.720">
    <property type="entry name" value="NAD(P)-binding Rossmann-like Domain"/>
    <property type="match status" value="2"/>
</dbReference>
<dbReference type="Pfam" id="PF00389">
    <property type="entry name" value="2-Hacid_dh"/>
    <property type="match status" value="1"/>
</dbReference>
<dbReference type="GO" id="GO:0005829">
    <property type="term" value="C:cytosol"/>
    <property type="evidence" value="ECO:0007669"/>
    <property type="project" value="TreeGrafter"/>
</dbReference>
<evidence type="ECO:0000259" key="5">
    <source>
        <dbReference type="Pfam" id="PF02826"/>
    </source>
</evidence>
<evidence type="ECO:0000256" key="2">
    <source>
        <dbReference type="ARBA" id="ARBA00023027"/>
    </source>
</evidence>